<dbReference type="InterPro" id="IPR036397">
    <property type="entry name" value="RNaseH_sf"/>
</dbReference>
<evidence type="ECO:0000313" key="4">
    <source>
        <dbReference type="Proteomes" id="UP000182882"/>
    </source>
</evidence>
<dbReference type="InterPro" id="IPR053392">
    <property type="entry name" value="Transposase_IS30-like"/>
</dbReference>
<dbReference type="RefSeq" id="WP_074702285.1">
    <property type="nucleotide sequence ID" value="NZ_FNLN01000062.1"/>
</dbReference>
<dbReference type="PANTHER" id="PTHR10948">
    <property type="entry name" value="TRANSPOSASE"/>
    <property type="match status" value="1"/>
</dbReference>
<dbReference type="InterPro" id="IPR012337">
    <property type="entry name" value="RNaseH-like_sf"/>
</dbReference>
<evidence type="ECO:0000259" key="2">
    <source>
        <dbReference type="PROSITE" id="PS50994"/>
    </source>
</evidence>
<feature type="non-terminal residue" evidence="3">
    <location>
        <position position="1"/>
    </location>
</feature>
<dbReference type="EMBL" id="FNLN01000062">
    <property type="protein sequence ID" value="SDU34669.1"/>
    <property type="molecule type" value="Genomic_DNA"/>
</dbReference>
<keyword evidence="4" id="KW-1185">Reference proteome</keyword>
<dbReference type="InterPro" id="IPR051917">
    <property type="entry name" value="Transposase-Integrase"/>
</dbReference>
<dbReference type="GO" id="GO:0005829">
    <property type="term" value="C:cytosol"/>
    <property type="evidence" value="ECO:0007669"/>
    <property type="project" value="TreeGrafter"/>
</dbReference>
<protein>
    <submittedName>
        <fullName evidence="3">Transposase and inactivated derivatives, IS30 family</fullName>
    </submittedName>
</protein>
<dbReference type="GO" id="GO:0004803">
    <property type="term" value="F:transposase activity"/>
    <property type="evidence" value="ECO:0007669"/>
    <property type="project" value="TreeGrafter"/>
</dbReference>
<dbReference type="GO" id="GO:0006310">
    <property type="term" value="P:DNA recombination"/>
    <property type="evidence" value="ECO:0007669"/>
    <property type="project" value="UniProtKB-KW"/>
</dbReference>
<evidence type="ECO:0000313" key="3">
    <source>
        <dbReference type="EMBL" id="SDU34669.1"/>
    </source>
</evidence>
<reference evidence="4" key="1">
    <citation type="submission" date="2016-10" db="EMBL/GenBank/DDBJ databases">
        <authorList>
            <person name="Varghese N."/>
            <person name="Submissions S."/>
        </authorList>
    </citation>
    <scope>NUCLEOTIDE SEQUENCE [LARGE SCALE GENOMIC DNA]</scope>
    <source>
        <strain evidence="4">Nm10</strain>
    </source>
</reference>
<dbReference type="Pfam" id="PF00665">
    <property type="entry name" value="rve"/>
    <property type="match status" value="1"/>
</dbReference>
<dbReference type="AlphaFoldDB" id="A0A1H2HSE1"/>
<keyword evidence="1" id="KW-0233">DNA recombination</keyword>
<evidence type="ECO:0000256" key="1">
    <source>
        <dbReference type="ARBA" id="ARBA00023172"/>
    </source>
</evidence>
<dbReference type="PROSITE" id="PS50994">
    <property type="entry name" value="INTEGRASE"/>
    <property type="match status" value="1"/>
</dbReference>
<name>A0A1H2HSE1_9PROT</name>
<gene>
    <name evidence="3" type="ORF">SAMN05216406_1627</name>
</gene>
<dbReference type="Pfam" id="PF13936">
    <property type="entry name" value="HTH_38"/>
    <property type="match status" value="1"/>
</dbReference>
<dbReference type="PANTHER" id="PTHR10948:SF23">
    <property type="entry name" value="TRANSPOSASE INSI FOR INSERTION SEQUENCE ELEMENT IS30A-RELATED"/>
    <property type="match status" value="1"/>
</dbReference>
<dbReference type="SUPFAM" id="SSF53098">
    <property type="entry name" value="Ribonuclease H-like"/>
    <property type="match status" value="1"/>
</dbReference>
<dbReference type="InterPro" id="IPR001584">
    <property type="entry name" value="Integrase_cat-core"/>
</dbReference>
<dbReference type="Proteomes" id="UP000182882">
    <property type="component" value="Unassembled WGS sequence"/>
</dbReference>
<dbReference type="NCBIfam" id="NF033563">
    <property type="entry name" value="transpos_IS30"/>
    <property type="match status" value="1"/>
</dbReference>
<dbReference type="GO" id="GO:0015074">
    <property type="term" value="P:DNA integration"/>
    <property type="evidence" value="ECO:0007669"/>
    <property type="project" value="InterPro"/>
</dbReference>
<accession>A0A1H2HSE1</accession>
<dbReference type="InterPro" id="IPR025246">
    <property type="entry name" value="IS30-like_HTH"/>
</dbReference>
<proteinExistence type="predicted"/>
<sequence>QLNKHAGSVFCYLQKSGGIKPSPPKRSVRDLSLLEREEISRGLSANLSFRAIARNLNRATSTVSREINRNGGLSKYRAVAADRRAWVKAKRPKTCKPNDDANLRAIVSDKLASQWSPEQVAGWLKQTYPEASAMHISHETIYKTLFIQSRGALKKELLRQLRTQRVMRQSRHFNTKGNARGGIIDAVSIHDRPQEVNDRIIPGHWEGDLICGTQKSYIATLVERSSRYTLLVKLTGNDTHAVVSAITQKVIELPQQLKKSLTWDRGMELAQHKLFTIDTDIKVYFCDPKSPWQKGTNENTNKLLRQYMPKKTDLSVYSQEQLDMMAEELNDRPRKTLNFLSPSQKISAVLQ</sequence>
<dbReference type="GO" id="GO:0032196">
    <property type="term" value="P:transposition"/>
    <property type="evidence" value="ECO:0007669"/>
    <property type="project" value="TreeGrafter"/>
</dbReference>
<dbReference type="Gene3D" id="3.30.420.10">
    <property type="entry name" value="Ribonuclease H-like superfamily/Ribonuclease H"/>
    <property type="match status" value="1"/>
</dbReference>
<dbReference type="GO" id="GO:0003676">
    <property type="term" value="F:nucleic acid binding"/>
    <property type="evidence" value="ECO:0007669"/>
    <property type="project" value="InterPro"/>
</dbReference>
<feature type="domain" description="Integrase catalytic" evidence="2">
    <location>
        <begin position="189"/>
        <end position="350"/>
    </location>
</feature>
<organism evidence="3 4">
    <name type="scientific">Nitrosomonas ureae</name>
    <dbReference type="NCBI Taxonomy" id="44577"/>
    <lineage>
        <taxon>Bacteria</taxon>
        <taxon>Pseudomonadati</taxon>
        <taxon>Pseudomonadota</taxon>
        <taxon>Betaproteobacteria</taxon>
        <taxon>Nitrosomonadales</taxon>
        <taxon>Nitrosomonadaceae</taxon>
        <taxon>Nitrosomonas</taxon>
    </lineage>
</organism>